<dbReference type="Pfam" id="PF03813">
    <property type="entry name" value="Nrap"/>
    <property type="match status" value="1"/>
</dbReference>
<evidence type="ECO:0000313" key="13">
    <source>
        <dbReference type="Proteomes" id="UP000748025"/>
    </source>
</evidence>
<sequence>MESGFKRRKIEHDGVGLRRQNLIDFESRSAAQVSTASTFVLQTDELLKEAKIDYVTTLKDVDSQLFRLKTIVDSIEPHEPLPIAQATSKFEKEHRIIVPYPEPKPSKISPYKIAYSKPSQCNVVGSYVLKTLTKSQSGVGIDMVAQMPASLFQDKDYLDMRYFYRRAYYIAYIAAHVRNEMGDIMESRFEFLNENPLLPVLVLRPMANTGANVGNSKDGKLESVKNEAKKQTYFIRLIPCAPENLFPWSKLMPSANCTRLGSSDDKKSSSLTSPFYNSTINGEMSFIQYLRVLAHAKNECAAFSDACILGRIWLQQRGFDGTISRGGFGHFEWATMLALLLQMGGRNGKAALSNSLSSTELFKAGIQFLSTTDFVKKPFAFGAPDLDLKTIREPTPVMFDPTRQVNVLYKMNPSSAHLLRIYAKSTSDLLADENADKFQPTFIMKADVNLQVFDAVLSIEKADLSKYEQSTDRSSAVWKFSLEVHRVLKRALGDRAQLVHIEQEPTKSWALSNHGSSPSIRLSVAFMFDPAHMPRQMEYGPPAEQEKEAAAFRQFWGEKAELRRFKDGSILECVEWSSKMPFQICQEIASYALKRHLNVAKEEITVHGNGFSSPLGLSHLDKEAFDAVRRAFVTFENDIRNLEGLPLQIRQLSPVSSLARYSSIEPPLLGYHKDTIEPVDVNLFFEASSKWPENLTAIQEAKVEFLLDFDRRLTSANDTLTTQLGRENRDIGTENLAYLDIIYESGAAFRLRIYCDLEETLLRRQVLNKTIDARVRDEAAEALASFQWQYTTLPLHTQTIATFCTRLQPLSHTIRLVKQWFCSHKLRGHISDELMELFVLHVFLQPYPWPMPSSPSSGFLRTLLFLSRWDWREEPLIVDSAETITSEERSTIRHELASWRQRDPHMNNLVMFIATSSDQSGQGYTRHGPSKLIASRMTRLAKAACKVVRDQDLHLDPTILFETSLQDYDILIHLSPKCIKNMLREAASASASASLTTAAALSTIKKPSPYKNLDHRTGKIPLPTRTHPTTVLLQELQRVYQDSLIFFSGTPNDAVIAAIWDPRLQPRQKFRVGLPYNFCGVPSENENEDEDDTTAPDVVRVNQEAVLLEIARAGGDLIKKIEVGDV</sequence>
<dbReference type="InterPro" id="IPR035367">
    <property type="entry name" value="Nrap_D2"/>
</dbReference>
<keyword evidence="5" id="KW-0690">Ribosome biogenesis</keyword>
<keyword evidence="3 5" id="KW-0694">RNA-binding</keyword>
<dbReference type="InterPro" id="IPR035082">
    <property type="entry name" value="Nrap_D1"/>
</dbReference>
<evidence type="ECO:0000259" key="9">
    <source>
        <dbReference type="Pfam" id="PF17405"/>
    </source>
</evidence>
<evidence type="ECO:0000256" key="4">
    <source>
        <dbReference type="ARBA" id="ARBA00023242"/>
    </source>
</evidence>
<dbReference type="Pfam" id="PF17404">
    <property type="entry name" value="Nrap_D3"/>
    <property type="match status" value="1"/>
</dbReference>
<keyword evidence="13" id="KW-1185">Reference proteome</keyword>
<evidence type="ECO:0000313" key="12">
    <source>
        <dbReference type="EMBL" id="KAG6014368.1"/>
    </source>
</evidence>
<dbReference type="Pfam" id="PF17407">
    <property type="entry name" value="Nrap_D6"/>
    <property type="match status" value="1"/>
</dbReference>
<keyword evidence="5" id="KW-0698">rRNA processing</keyword>
<keyword evidence="5" id="KW-0687">Ribonucleoprotein</keyword>
<evidence type="ECO:0000256" key="3">
    <source>
        <dbReference type="ARBA" id="ARBA00022884"/>
    </source>
</evidence>
<dbReference type="GO" id="GO:0006409">
    <property type="term" value="P:tRNA export from nucleus"/>
    <property type="evidence" value="ECO:0007669"/>
    <property type="project" value="TreeGrafter"/>
</dbReference>
<feature type="domain" description="Nrap protein" evidence="7">
    <location>
        <begin position="302"/>
        <end position="445"/>
    </location>
</feature>
<evidence type="ECO:0000256" key="2">
    <source>
        <dbReference type="ARBA" id="ARBA00006674"/>
    </source>
</evidence>
<dbReference type="GO" id="GO:0003723">
    <property type="term" value="F:RNA binding"/>
    <property type="evidence" value="ECO:0007669"/>
    <property type="project" value="UniProtKB-KW"/>
</dbReference>
<dbReference type="EMBL" id="SRPW01000461">
    <property type="protein sequence ID" value="KAG6014368.1"/>
    <property type="molecule type" value="Genomic_DNA"/>
</dbReference>
<dbReference type="InterPro" id="IPR035368">
    <property type="entry name" value="Nrap_D3"/>
</dbReference>
<dbReference type="InterPro" id="IPR035369">
    <property type="entry name" value="Nrap_D4"/>
</dbReference>
<dbReference type="InterPro" id="IPR005554">
    <property type="entry name" value="NOL6/Upt22"/>
</dbReference>
<comment type="subcellular location">
    <subcellularLocation>
        <location evidence="1 5">Nucleus</location>
        <location evidence="1 5">Nucleolus</location>
    </subcellularLocation>
</comment>
<evidence type="ECO:0000259" key="6">
    <source>
        <dbReference type="Pfam" id="PF03813"/>
    </source>
</evidence>
<organism evidence="12 13">
    <name type="scientific">Claviceps pusilla</name>
    <dbReference type="NCBI Taxonomy" id="123648"/>
    <lineage>
        <taxon>Eukaryota</taxon>
        <taxon>Fungi</taxon>
        <taxon>Dikarya</taxon>
        <taxon>Ascomycota</taxon>
        <taxon>Pezizomycotina</taxon>
        <taxon>Sordariomycetes</taxon>
        <taxon>Hypocreomycetidae</taxon>
        <taxon>Hypocreales</taxon>
        <taxon>Clavicipitaceae</taxon>
        <taxon>Claviceps</taxon>
    </lineage>
</organism>
<dbReference type="GO" id="GO:0006364">
    <property type="term" value="P:rRNA processing"/>
    <property type="evidence" value="ECO:0007669"/>
    <property type="project" value="UniProtKB-KW"/>
</dbReference>
<dbReference type="Gene3D" id="1.10.1410.10">
    <property type="match status" value="1"/>
</dbReference>
<dbReference type="PANTHER" id="PTHR17972:SF0">
    <property type="entry name" value="NUCLEOLAR PROTEIN 6"/>
    <property type="match status" value="1"/>
</dbReference>
<feature type="domain" description="Nrap protein" evidence="11">
    <location>
        <begin position="965"/>
        <end position="1121"/>
    </location>
</feature>
<dbReference type="InterPro" id="IPR035371">
    <property type="entry name" value="Nrap_D6"/>
</dbReference>
<keyword evidence="4 5" id="KW-0539">Nucleus</keyword>
<dbReference type="Pfam" id="PF17406">
    <property type="entry name" value="Nrap_D5"/>
    <property type="match status" value="1"/>
</dbReference>
<evidence type="ECO:0000259" key="11">
    <source>
        <dbReference type="Pfam" id="PF17407"/>
    </source>
</evidence>
<accession>A0A9P7NEI8</accession>
<dbReference type="GO" id="GO:0034456">
    <property type="term" value="C:UTP-C complex"/>
    <property type="evidence" value="ECO:0007669"/>
    <property type="project" value="TreeGrafter"/>
</dbReference>
<name>A0A9P7NEI8_9HYPO</name>
<protein>
    <recommendedName>
        <fullName evidence="5">U3 small nucleolar RNA-associated protein 22</fullName>
    </recommendedName>
</protein>
<proteinExistence type="inferred from homology"/>
<evidence type="ECO:0000256" key="5">
    <source>
        <dbReference type="RuleBase" id="RU364032"/>
    </source>
</evidence>
<evidence type="ECO:0000259" key="10">
    <source>
        <dbReference type="Pfam" id="PF17406"/>
    </source>
</evidence>
<evidence type="ECO:0000259" key="8">
    <source>
        <dbReference type="Pfam" id="PF17404"/>
    </source>
</evidence>
<dbReference type="GO" id="GO:0032040">
    <property type="term" value="C:small-subunit processome"/>
    <property type="evidence" value="ECO:0007669"/>
    <property type="project" value="TreeGrafter"/>
</dbReference>
<comment type="similarity">
    <text evidence="2 5">Belongs to the NRAP family.</text>
</comment>
<dbReference type="Pfam" id="PF17403">
    <property type="entry name" value="Nrap_D2"/>
    <property type="match status" value="1"/>
</dbReference>
<evidence type="ECO:0000256" key="1">
    <source>
        <dbReference type="ARBA" id="ARBA00004604"/>
    </source>
</evidence>
<dbReference type="Proteomes" id="UP000748025">
    <property type="component" value="Unassembled WGS sequence"/>
</dbReference>
<dbReference type="AlphaFoldDB" id="A0A9P7NEI8"/>
<feature type="domain" description="Nrap protein" evidence="9">
    <location>
        <begin position="618"/>
        <end position="805"/>
    </location>
</feature>
<dbReference type="Pfam" id="PF17405">
    <property type="entry name" value="Nrap_D4"/>
    <property type="match status" value="1"/>
</dbReference>
<reference evidence="12" key="1">
    <citation type="journal article" date="2020" name="bioRxiv">
        <title>Whole genome comparisons of ergot fungi reveals the divergence and evolution of species within the genus Claviceps are the result of varying mechanisms driving genome evolution and host range expansion.</title>
        <authorList>
            <person name="Wyka S.A."/>
            <person name="Mondo S.J."/>
            <person name="Liu M."/>
            <person name="Dettman J."/>
            <person name="Nalam V."/>
            <person name="Broders K.D."/>
        </authorList>
    </citation>
    <scope>NUCLEOTIDE SEQUENCE</scope>
    <source>
        <strain evidence="12">CCC 602</strain>
    </source>
</reference>
<gene>
    <name evidence="12" type="ORF">E4U43_006610</name>
</gene>
<feature type="domain" description="Nrap protein" evidence="8">
    <location>
        <begin position="450"/>
        <end position="598"/>
    </location>
</feature>
<dbReference type="OrthoDB" id="10251401at2759"/>
<dbReference type="PANTHER" id="PTHR17972">
    <property type="entry name" value="NUCLEOLAR RNA-ASSOCIATED PROTEIN"/>
    <property type="match status" value="1"/>
</dbReference>
<dbReference type="GO" id="GO:0032545">
    <property type="term" value="C:CURI complex"/>
    <property type="evidence" value="ECO:0007669"/>
    <property type="project" value="TreeGrafter"/>
</dbReference>
<dbReference type="Gene3D" id="3.30.70.3030">
    <property type="match status" value="1"/>
</dbReference>
<evidence type="ECO:0000259" key="7">
    <source>
        <dbReference type="Pfam" id="PF17403"/>
    </source>
</evidence>
<feature type="domain" description="Nrap protein" evidence="10">
    <location>
        <begin position="809"/>
        <end position="962"/>
    </location>
</feature>
<feature type="domain" description="Nrap protein" evidence="6">
    <location>
        <begin position="141"/>
        <end position="298"/>
    </location>
</feature>
<comment type="caution">
    <text evidence="12">The sequence shown here is derived from an EMBL/GenBank/DDBJ whole genome shotgun (WGS) entry which is preliminary data.</text>
</comment>
<dbReference type="InterPro" id="IPR035370">
    <property type="entry name" value="Nrap_D5"/>
</dbReference>